<dbReference type="Gene3D" id="3.40.50.720">
    <property type="entry name" value="NAD(P)-binding Rossmann-like Domain"/>
    <property type="match status" value="1"/>
</dbReference>
<proteinExistence type="inferred from homology"/>
<dbReference type="InterPro" id="IPR036291">
    <property type="entry name" value="NAD(P)-bd_dom_sf"/>
</dbReference>
<comment type="similarity">
    <text evidence="1 3">Belongs to the short-chain dehydrogenases/reductases (SDR) family.</text>
</comment>
<dbReference type="GO" id="GO:0016491">
    <property type="term" value="F:oxidoreductase activity"/>
    <property type="evidence" value="ECO:0007669"/>
    <property type="project" value="UniProtKB-KW"/>
</dbReference>
<evidence type="ECO:0000256" key="1">
    <source>
        <dbReference type="ARBA" id="ARBA00006484"/>
    </source>
</evidence>
<feature type="domain" description="Ketoreductase" evidence="4">
    <location>
        <begin position="6"/>
        <end position="182"/>
    </location>
</feature>
<dbReference type="PANTHER" id="PTHR44169">
    <property type="entry name" value="NADPH-DEPENDENT 1-ACYLDIHYDROXYACETONE PHOSPHATE REDUCTASE"/>
    <property type="match status" value="1"/>
</dbReference>
<accession>A0A7W7AKJ9</accession>
<dbReference type="InterPro" id="IPR057326">
    <property type="entry name" value="KR_dom"/>
</dbReference>
<dbReference type="SMART" id="SM00822">
    <property type="entry name" value="PKS_KR"/>
    <property type="match status" value="1"/>
</dbReference>
<dbReference type="RefSeq" id="WP_184115444.1">
    <property type="nucleotide sequence ID" value="NZ_JACHNY010000005.1"/>
</dbReference>
<gene>
    <name evidence="5" type="ORF">GGQ96_002664</name>
</gene>
<protein>
    <submittedName>
        <fullName evidence="5">Putative oxidoreductase</fullName>
        <ecNumber evidence="5">1.-.-.-</ecNumber>
    </submittedName>
</protein>
<name>A0A7W7AKJ9_9SPHN</name>
<evidence type="ECO:0000313" key="5">
    <source>
        <dbReference type="EMBL" id="MBB4618521.1"/>
    </source>
</evidence>
<sequence>MKTSGNTILMTGGGSGIGEALAHRFHDRGDTVIIAGRRQEALDRAAAGRERIHTVTLDVEDAAAVDAFARQVVADFPALNVLFNNAGIMKFEDLTGRRDLSDAEATLAINVLGPIRLTNALIDHLASQPDAAIVNVTSGLAYVPLVAAPTYSATKAAIHSYTVSLRTQLEGKVEIIELAPPGVQTDLTPGQANRPGYMPLEAFADAVAAQFAEQPTPKEILVDEVQFLRQAEREGRFDETLKTLTKRAAEQRAAGDA</sequence>
<dbReference type="EMBL" id="JACHNY010000005">
    <property type="protein sequence ID" value="MBB4618521.1"/>
    <property type="molecule type" value="Genomic_DNA"/>
</dbReference>
<dbReference type="PRINTS" id="PR00080">
    <property type="entry name" value="SDRFAMILY"/>
</dbReference>
<keyword evidence="6" id="KW-1185">Reference proteome</keyword>
<evidence type="ECO:0000313" key="6">
    <source>
        <dbReference type="Proteomes" id="UP000574769"/>
    </source>
</evidence>
<dbReference type="SUPFAM" id="SSF51735">
    <property type="entry name" value="NAD(P)-binding Rossmann-fold domains"/>
    <property type="match status" value="1"/>
</dbReference>
<dbReference type="AlphaFoldDB" id="A0A7W7AKJ9"/>
<evidence type="ECO:0000256" key="2">
    <source>
        <dbReference type="ARBA" id="ARBA00023002"/>
    </source>
</evidence>
<organism evidence="5 6">
    <name type="scientific">Sphingomonas abaci</name>
    <dbReference type="NCBI Taxonomy" id="237611"/>
    <lineage>
        <taxon>Bacteria</taxon>
        <taxon>Pseudomonadati</taxon>
        <taxon>Pseudomonadota</taxon>
        <taxon>Alphaproteobacteria</taxon>
        <taxon>Sphingomonadales</taxon>
        <taxon>Sphingomonadaceae</taxon>
        <taxon>Sphingomonas</taxon>
    </lineage>
</organism>
<dbReference type="Proteomes" id="UP000574769">
    <property type="component" value="Unassembled WGS sequence"/>
</dbReference>
<comment type="caution">
    <text evidence="5">The sequence shown here is derived from an EMBL/GenBank/DDBJ whole genome shotgun (WGS) entry which is preliminary data.</text>
</comment>
<dbReference type="InterPro" id="IPR020904">
    <property type="entry name" value="Sc_DH/Rdtase_CS"/>
</dbReference>
<evidence type="ECO:0000256" key="3">
    <source>
        <dbReference type="RuleBase" id="RU000363"/>
    </source>
</evidence>
<dbReference type="PANTHER" id="PTHR44169:SF6">
    <property type="entry name" value="NADPH-DEPENDENT 1-ACYLDIHYDROXYACETONE PHOSPHATE REDUCTASE"/>
    <property type="match status" value="1"/>
</dbReference>
<dbReference type="InterPro" id="IPR002347">
    <property type="entry name" value="SDR_fam"/>
</dbReference>
<reference evidence="5 6" key="1">
    <citation type="submission" date="2020-08" db="EMBL/GenBank/DDBJ databases">
        <title>Genomic Encyclopedia of Type Strains, Phase IV (KMG-IV): sequencing the most valuable type-strain genomes for metagenomic binning, comparative biology and taxonomic classification.</title>
        <authorList>
            <person name="Goeker M."/>
        </authorList>
    </citation>
    <scope>NUCLEOTIDE SEQUENCE [LARGE SCALE GENOMIC DNA]</scope>
    <source>
        <strain evidence="5 6">DSM 15867</strain>
    </source>
</reference>
<evidence type="ECO:0000259" key="4">
    <source>
        <dbReference type="SMART" id="SM00822"/>
    </source>
</evidence>
<dbReference type="Pfam" id="PF00106">
    <property type="entry name" value="adh_short"/>
    <property type="match status" value="1"/>
</dbReference>
<dbReference type="PRINTS" id="PR00081">
    <property type="entry name" value="GDHRDH"/>
</dbReference>
<dbReference type="EC" id="1.-.-.-" evidence="5"/>
<dbReference type="PROSITE" id="PS00061">
    <property type="entry name" value="ADH_SHORT"/>
    <property type="match status" value="1"/>
</dbReference>
<keyword evidence="2 5" id="KW-0560">Oxidoreductase</keyword>